<dbReference type="InterPro" id="IPR027417">
    <property type="entry name" value="P-loop_NTPase"/>
</dbReference>
<organism evidence="2 3">
    <name type="scientific">Kitasatospora kifunensis</name>
    <name type="common">Streptomyces kifunensis</name>
    <dbReference type="NCBI Taxonomy" id="58351"/>
    <lineage>
        <taxon>Bacteria</taxon>
        <taxon>Bacillati</taxon>
        <taxon>Actinomycetota</taxon>
        <taxon>Actinomycetes</taxon>
        <taxon>Kitasatosporales</taxon>
        <taxon>Streptomycetaceae</taxon>
        <taxon>Kitasatospora</taxon>
    </lineage>
</organism>
<dbReference type="RefSeq" id="WP_184944859.1">
    <property type="nucleotide sequence ID" value="NZ_JACHJV010000002.1"/>
</dbReference>
<proteinExistence type="predicted"/>
<dbReference type="CDD" id="cd00267">
    <property type="entry name" value="ABC_ATPase"/>
    <property type="match status" value="1"/>
</dbReference>
<keyword evidence="3" id="KW-1185">Reference proteome</keyword>
<protein>
    <submittedName>
        <fullName evidence="2">Energy-coupling factor transporter ATP-binding protein EcfA2</fullName>
    </submittedName>
</protein>
<dbReference type="EMBL" id="JACHJV010000002">
    <property type="protein sequence ID" value="MBB4928003.1"/>
    <property type="molecule type" value="Genomic_DNA"/>
</dbReference>
<keyword evidence="2" id="KW-0547">Nucleotide-binding</keyword>
<evidence type="ECO:0000256" key="1">
    <source>
        <dbReference type="SAM" id="MobiDB-lite"/>
    </source>
</evidence>
<evidence type="ECO:0000313" key="3">
    <source>
        <dbReference type="Proteomes" id="UP000540506"/>
    </source>
</evidence>
<dbReference type="GO" id="GO:0005524">
    <property type="term" value="F:ATP binding"/>
    <property type="evidence" value="ECO:0007669"/>
    <property type="project" value="UniProtKB-KW"/>
</dbReference>
<evidence type="ECO:0000313" key="2">
    <source>
        <dbReference type="EMBL" id="MBB4928003.1"/>
    </source>
</evidence>
<reference evidence="2 3" key="1">
    <citation type="submission" date="2020-08" db="EMBL/GenBank/DDBJ databases">
        <title>Sequencing the genomes of 1000 actinobacteria strains.</title>
        <authorList>
            <person name="Klenk H.-P."/>
        </authorList>
    </citation>
    <scope>NUCLEOTIDE SEQUENCE [LARGE SCALE GENOMIC DNA]</scope>
    <source>
        <strain evidence="2 3">DSM 41654</strain>
    </source>
</reference>
<sequence>MASKNRAPGRKGRPVRPLPQSGASSGPAEALWTATRSGARAIRGFHYQDAVGAWLCGRVLSGALIADRIVPEGLEDLSCDGTTSWHVQVKSRQERIGDFTVPGVADHLVAMAKAHAKREQAGAVGRPVLVLERPVNGEWFTEWGRPLSALPDDHSLLLELDRKAAEAGLSGNEVDAWCHAVSIYVLPWRVAAEDTCTAVVQRFGLLPAGAESVVLALRNAVADHADTNAAAGLAGAVGLSRTSIARIATEVAETIDRDSLEEALATGVCEPVDFDRPLRAAGFYEGINVQPGHIAAGLPAPRPALTGQVAAAIDRGESVLVTGPSGVGKSTVMWAAAYATRHVLWYRIRRLQDKDTAALVRLAKGLKPSTRSPVGFVVDGIGIGAAEAWDVLLRELAPVPGVMLLGSVRSEDLLPLRTRGDCTQISVGLDEEVAEQIHAGLVASGASTAPHWREAYEAADGLTLEFTHLLTRGRRLLDVLADQVDRRVVEGRQTEIAVLAMLSVAHRWGADLSVRALQQQLEVGDADLRVALSRLVDEHLVHEQMGRLSGLHQLRSGRLADAVHAVPPPMLDETVIAVMRILEDGQLQPFVAGVLTERPDLDSVVLEQVTAELARRTAAEAIIGVLHALRLVDFTRCAGDWARILERHQVSPAHRRITLKLALTTKEPLPNLKPEIAAAIAEIKAAGQPGAPLRDALVARLGMPELGRRLAQCGDQGVAQRFLAVLVGTDLDITGWPAVLAGSPFGQVVATSPIKSLGDILTTARAVSVALAENLLGLAGGEEAIMRGLRAHSPWVTEVSVMERDSGAVAYARLLQISDRIQPDVEKATVEFGRLLLRCLPRCESVDVQTLRSGGIPLTFGDFTSGVSKLQRRYDSSPTQVAWFRAQTLIATAAAGTSDWTSRTASAAVIIPTLHRYLATLTRVWCMGRNRPRDITELETMQAALQEQAAALTLPADNASLSALPADDAVEDVWVDRLQLLADGITDNLTRRLLDPQEHRSLACYARDTLSVTALRVRDEERWHLIDQDPPDLLNQLAGMLADLHAVLAELVWGGLDPKSIMAEARSGSSAEAFARAAALARRTAEARESAVQQKLQADADAMGLSVRLYTQPLSDANATEWPAVGMAVGVELGDLAEWPVVVEQLSGLLRHDFVSQGNRRAVLLIPLLDGRPVRLLAQKLQTTLWPGTDLFDTWGTALPEPYPTPLTDAAIGAHQALQCLSALAHLMTLRDPDPRHREVADQAGAEVVQAVRVITELQPEDPVTGEVVGFLNSVARRVASEFAAGAALREPEMTHLAISLARGLTGNPTDDVLQLDGMISIALRWDLDPDRRARFLAGADD</sequence>
<keyword evidence="2" id="KW-0067">ATP-binding</keyword>
<gene>
    <name evidence="2" type="ORF">FHR34_007098</name>
</gene>
<accession>A0A7W7VZD6</accession>
<dbReference type="SUPFAM" id="SSF52540">
    <property type="entry name" value="P-loop containing nucleoside triphosphate hydrolases"/>
    <property type="match status" value="1"/>
</dbReference>
<dbReference type="Proteomes" id="UP000540506">
    <property type="component" value="Unassembled WGS sequence"/>
</dbReference>
<name>A0A7W7VZD6_KITKI</name>
<comment type="caution">
    <text evidence="2">The sequence shown here is derived from an EMBL/GenBank/DDBJ whole genome shotgun (WGS) entry which is preliminary data.</text>
</comment>
<feature type="region of interest" description="Disordered" evidence="1">
    <location>
        <begin position="1"/>
        <end position="30"/>
    </location>
</feature>